<comment type="caution">
    <text evidence="1">The sequence shown here is derived from an EMBL/GenBank/DDBJ whole genome shotgun (WGS) entry which is preliminary data.</text>
</comment>
<protein>
    <recommendedName>
        <fullName evidence="3">Peptidase S1</fullName>
    </recommendedName>
</protein>
<evidence type="ECO:0008006" key="3">
    <source>
        <dbReference type="Google" id="ProtNLM"/>
    </source>
</evidence>
<accession>A0A934W0E3</accession>
<name>A0A934W0E3_9RHOB</name>
<gene>
    <name evidence="1" type="ORF">JJJ17_18875</name>
</gene>
<dbReference type="EMBL" id="JAEPRQ010000011">
    <property type="protein sequence ID" value="MBK4217997.1"/>
    <property type="molecule type" value="Genomic_DNA"/>
</dbReference>
<evidence type="ECO:0000313" key="2">
    <source>
        <dbReference type="Proteomes" id="UP000640485"/>
    </source>
</evidence>
<reference evidence="1" key="1">
    <citation type="submission" date="2021-01" db="EMBL/GenBank/DDBJ databases">
        <title>Paracoccus amoyensis sp. nov., isolated from the surface seawater along the coast of Xiamen Island, China.</title>
        <authorList>
            <person name="Lyu L."/>
        </authorList>
    </citation>
    <scope>NUCLEOTIDE SEQUENCE</scope>
    <source>
        <strain evidence="1">MJ17</strain>
    </source>
</reference>
<organism evidence="1 2">
    <name type="scientific">Paracoccus caeni</name>
    <dbReference type="NCBI Taxonomy" id="657651"/>
    <lineage>
        <taxon>Bacteria</taxon>
        <taxon>Pseudomonadati</taxon>
        <taxon>Pseudomonadota</taxon>
        <taxon>Alphaproteobacteria</taxon>
        <taxon>Rhodobacterales</taxon>
        <taxon>Paracoccaceae</taxon>
        <taxon>Paracoccus</taxon>
    </lineage>
</organism>
<keyword evidence="2" id="KW-1185">Reference proteome</keyword>
<dbReference type="AlphaFoldDB" id="A0A934W0E3"/>
<evidence type="ECO:0000313" key="1">
    <source>
        <dbReference type="EMBL" id="MBK4217997.1"/>
    </source>
</evidence>
<sequence>MACPDYRLYGTEYSFSGQQAYQAIGFPVAAGGSSRLSSCGIRFLSDTGDGYVTQAPDFTFTINKLSGYQLEFRVESECDAVLVINTGDANWYYDDDDAGNIDPQIRLTRPSEGIYDVWIGTYDGKTCSARLIVETF</sequence>
<proteinExistence type="predicted"/>
<dbReference type="Proteomes" id="UP000640485">
    <property type="component" value="Unassembled WGS sequence"/>
</dbReference>